<dbReference type="Proteomes" id="UP000238479">
    <property type="component" value="Chromosome 1"/>
</dbReference>
<feature type="domain" description="R13L1/DRL21-like LRR repeat region" evidence="1">
    <location>
        <begin position="2"/>
        <end position="88"/>
    </location>
</feature>
<dbReference type="EMBL" id="PDCK01000039">
    <property type="protein sequence ID" value="PRQ55017.1"/>
    <property type="molecule type" value="Genomic_DNA"/>
</dbReference>
<dbReference type="OMA" id="CHEYLKQ"/>
<dbReference type="InterPro" id="IPR056789">
    <property type="entry name" value="LRR_R13L1-DRL21"/>
</dbReference>
<dbReference type="Gene3D" id="3.80.10.10">
    <property type="entry name" value="Ribonuclease Inhibitor"/>
    <property type="match status" value="1"/>
</dbReference>
<evidence type="ECO:0000313" key="2">
    <source>
        <dbReference type="EMBL" id="PRQ55017.1"/>
    </source>
</evidence>
<organism evidence="2 3">
    <name type="scientific">Rosa chinensis</name>
    <name type="common">China rose</name>
    <dbReference type="NCBI Taxonomy" id="74649"/>
    <lineage>
        <taxon>Eukaryota</taxon>
        <taxon>Viridiplantae</taxon>
        <taxon>Streptophyta</taxon>
        <taxon>Embryophyta</taxon>
        <taxon>Tracheophyta</taxon>
        <taxon>Spermatophyta</taxon>
        <taxon>Magnoliopsida</taxon>
        <taxon>eudicotyledons</taxon>
        <taxon>Gunneridae</taxon>
        <taxon>Pentapetalae</taxon>
        <taxon>rosids</taxon>
        <taxon>fabids</taxon>
        <taxon>Rosales</taxon>
        <taxon>Rosaceae</taxon>
        <taxon>Rosoideae</taxon>
        <taxon>Rosoideae incertae sedis</taxon>
        <taxon>Rosa</taxon>
    </lineage>
</organism>
<dbReference type="PANTHER" id="PTHR47186:SF33">
    <property type="entry name" value="NB-ARC DOMAIN-CONTAINING PROTEIN"/>
    <property type="match status" value="1"/>
</dbReference>
<accession>A0A2P6S8J5</accession>
<dbReference type="SUPFAM" id="SSF52058">
    <property type="entry name" value="L domain-like"/>
    <property type="match status" value="1"/>
</dbReference>
<reference evidence="2 3" key="1">
    <citation type="journal article" date="2018" name="Nat. Genet.">
        <title>The Rosa genome provides new insights in the design of modern roses.</title>
        <authorList>
            <person name="Bendahmane M."/>
        </authorList>
    </citation>
    <scope>NUCLEOTIDE SEQUENCE [LARGE SCALE GENOMIC DNA]</scope>
    <source>
        <strain evidence="3">cv. Old Blush</strain>
    </source>
</reference>
<dbReference type="STRING" id="74649.A0A2P6S8J5"/>
<dbReference type="PANTHER" id="PTHR47186">
    <property type="entry name" value="LEUCINE-RICH REPEAT-CONTAINING PROTEIN 57"/>
    <property type="match status" value="1"/>
</dbReference>
<gene>
    <name evidence="2" type="ORF">RchiOBHm_Chr1g0319991</name>
</gene>
<dbReference type="Pfam" id="PF25019">
    <property type="entry name" value="LRR_R13L1-DRL21"/>
    <property type="match status" value="1"/>
</dbReference>
<name>A0A2P6S8J5_ROSCH</name>
<comment type="caution">
    <text evidence="2">The sequence shown here is derived from an EMBL/GenBank/DDBJ whole genome shotgun (WGS) entry which is preliminary data.</text>
</comment>
<proteinExistence type="predicted"/>
<dbReference type="Gramene" id="PRQ55017">
    <property type="protein sequence ID" value="PRQ55017"/>
    <property type="gene ID" value="RchiOBHm_Chr1g0319991"/>
</dbReference>
<sequence length="139" mass="16016">MNKEGLNTLQLEWSGTSEKESEVLCSLEPHKKLLDLTIKGYNGFEFSKWIGHPSFSDMTHVKLENCKNCRFLPPLGQLPFLKKLWIQGLANVKSVGAEFYGECSLPFPVLENWKEWLPCKTNEEIRVFPCLRQVSISRI</sequence>
<dbReference type="AlphaFoldDB" id="A0A2P6S8J5"/>
<dbReference type="InterPro" id="IPR032675">
    <property type="entry name" value="LRR_dom_sf"/>
</dbReference>
<evidence type="ECO:0000313" key="3">
    <source>
        <dbReference type="Proteomes" id="UP000238479"/>
    </source>
</evidence>
<protein>
    <submittedName>
        <fullName evidence="2">Putative leucine-rich repeat domain, L domain-containing protein</fullName>
    </submittedName>
</protein>
<keyword evidence="3" id="KW-1185">Reference proteome</keyword>
<evidence type="ECO:0000259" key="1">
    <source>
        <dbReference type="Pfam" id="PF25019"/>
    </source>
</evidence>